<dbReference type="EMBL" id="FOWR01000014">
    <property type="protein sequence ID" value="SFP42322.1"/>
    <property type="molecule type" value="Genomic_DNA"/>
</dbReference>
<dbReference type="AlphaFoldDB" id="A0A1I5Q831"/>
<evidence type="ECO:0000313" key="1">
    <source>
        <dbReference type="EMBL" id="SFP42322.1"/>
    </source>
</evidence>
<gene>
    <name evidence="1" type="ORF">SAMN03084138_02156</name>
</gene>
<accession>A0A1I5Q831</accession>
<name>A0A1I5Q831_9GAMM</name>
<reference evidence="1 2" key="1">
    <citation type="submission" date="2016-10" db="EMBL/GenBank/DDBJ databases">
        <authorList>
            <person name="de Groot N.N."/>
        </authorList>
    </citation>
    <scope>NUCLEOTIDE SEQUENCE [LARGE SCALE GENOMIC DNA]</scope>
    <source>
        <strain evidence="1 2">DSM 15893</strain>
    </source>
</reference>
<organism evidence="1 2">
    <name type="scientific">Enterovibrio norvegicus DSM 15893</name>
    <dbReference type="NCBI Taxonomy" id="1121869"/>
    <lineage>
        <taxon>Bacteria</taxon>
        <taxon>Pseudomonadati</taxon>
        <taxon>Pseudomonadota</taxon>
        <taxon>Gammaproteobacteria</taxon>
        <taxon>Vibrionales</taxon>
        <taxon>Vibrionaceae</taxon>
        <taxon>Enterovibrio</taxon>
    </lineage>
</organism>
<proteinExistence type="predicted"/>
<evidence type="ECO:0000313" key="2">
    <source>
        <dbReference type="Proteomes" id="UP000182692"/>
    </source>
</evidence>
<dbReference type="Proteomes" id="UP000182692">
    <property type="component" value="Unassembled WGS sequence"/>
</dbReference>
<sequence length="162" mass="19474">MKWILSNWLRKKKYEKFFGRVEEDFFKNDKYRPYIEEKILESLRDSQNTKPKRAVKIVLACIRQSLLDKYLSENRYIRFLEDNKQEFFAASEEGTDVAQGYEKLIQNFIHNKQIESSDYIASHLPKFYRKLAKELDVDINYPMGEKGEQDMLDDIIMILNNK</sequence>
<protein>
    <submittedName>
        <fullName evidence="1">Uncharacterized protein</fullName>
    </submittedName>
</protein>
<dbReference type="STRING" id="1121869.SAMN03084138_02156"/>